<evidence type="ECO:0000313" key="3">
    <source>
        <dbReference type="Proteomes" id="UP000435243"/>
    </source>
</evidence>
<proteinExistence type="predicted"/>
<protein>
    <recommendedName>
        <fullName evidence="1">Phytase-like domain-containing protein</fullName>
    </recommendedName>
</protein>
<evidence type="ECO:0000259" key="1">
    <source>
        <dbReference type="Pfam" id="PF13449"/>
    </source>
</evidence>
<dbReference type="RefSeq" id="WP_160590739.1">
    <property type="nucleotide sequence ID" value="NZ_BAAAFP010000001.1"/>
</dbReference>
<dbReference type="AlphaFoldDB" id="A0A844ZJ95"/>
<comment type="caution">
    <text evidence="2">The sequence shown here is derived from an EMBL/GenBank/DDBJ whole genome shotgun (WGS) entry which is preliminary data.</text>
</comment>
<organism evidence="2 3">
    <name type="scientific">Alteraurantiacibacter aestuarii</name>
    <dbReference type="NCBI Taxonomy" id="650004"/>
    <lineage>
        <taxon>Bacteria</taxon>
        <taxon>Pseudomonadati</taxon>
        <taxon>Pseudomonadota</taxon>
        <taxon>Alphaproteobacteria</taxon>
        <taxon>Sphingomonadales</taxon>
        <taxon>Erythrobacteraceae</taxon>
        <taxon>Alteraurantiacibacter</taxon>
    </lineage>
</organism>
<dbReference type="Proteomes" id="UP000435243">
    <property type="component" value="Unassembled WGS sequence"/>
</dbReference>
<evidence type="ECO:0000313" key="2">
    <source>
        <dbReference type="EMBL" id="MXO88541.1"/>
    </source>
</evidence>
<dbReference type="InterPro" id="IPR027372">
    <property type="entry name" value="Phytase-like_dom"/>
</dbReference>
<dbReference type="SUPFAM" id="SSF75011">
    <property type="entry name" value="3-carboxy-cis,cis-mucoante lactonizing enzyme"/>
    <property type="match status" value="1"/>
</dbReference>
<feature type="domain" description="Phytase-like" evidence="1">
    <location>
        <begin position="70"/>
        <end position="315"/>
    </location>
</feature>
<dbReference type="Pfam" id="PF13449">
    <property type="entry name" value="Phytase-like"/>
    <property type="match status" value="1"/>
</dbReference>
<keyword evidence="3" id="KW-1185">Reference proteome</keyword>
<gene>
    <name evidence="2" type="ORF">GRI32_07285</name>
</gene>
<reference evidence="2 3" key="1">
    <citation type="submission" date="2019-12" db="EMBL/GenBank/DDBJ databases">
        <title>Genomic-based taxomic classification of the family Erythrobacteraceae.</title>
        <authorList>
            <person name="Xu L."/>
        </authorList>
    </citation>
    <scope>NUCLEOTIDE SEQUENCE [LARGE SCALE GENOMIC DNA]</scope>
    <source>
        <strain evidence="2 3">JCM 16339</strain>
    </source>
</reference>
<accession>A0A844ZJ95</accession>
<name>A0A844ZJ95_9SPHN</name>
<sequence length="338" mass="36653">MPYSRRKWRLAALVLLAVLLIPGTFWRSEMAPVADAQVRFVPLALPSGSSGDARLTAEAAWEIRSTDPFFGGFSALLARPDGRLTAFSDRGGSITFHPPGSGNSIPEYQDYLLPGVLDKNGKNAFPDIESVAADPATGRIWLGYENANAIRQIGDGDASFPLVRPPAMRGWPLNAGVEAMAWLPGKGLLVMRENGGKGLFFPFDPTSQDGQPQRITYPVPPGYAVTDMAALPDGRLLVLTRSLALAYPPFSIRLFLADAPDFESQEGWQWEEIAGSDHHPAADLENIIPRDNYEGIAVSPRGDGALTVWLVSDDNMAAIQRSLLVRLRWDPDATASGQ</sequence>
<dbReference type="EMBL" id="WTYY01000003">
    <property type="protein sequence ID" value="MXO88541.1"/>
    <property type="molecule type" value="Genomic_DNA"/>
</dbReference>
<dbReference type="OrthoDB" id="9798693at2"/>